<evidence type="ECO:0000313" key="3">
    <source>
        <dbReference type="EMBL" id="RHY82829.1"/>
    </source>
</evidence>
<dbReference type="Proteomes" id="UP000275652">
    <property type="component" value="Unassembled WGS sequence"/>
</dbReference>
<dbReference type="EMBL" id="QUSZ01004883">
    <property type="protein sequence ID" value="RHY12255.1"/>
    <property type="molecule type" value="Genomic_DNA"/>
</dbReference>
<dbReference type="Proteomes" id="UP000266196">
    <property type="component" value="Unassembled WGS sequence"/>
</dbReference>
<sequence>MLSRHLLASSTAISSRSFSKKAARRATAVATPAAANSSEFKVTPAAVAAEAKEVFKMMFGTFTILLGSGLGIGYAVENYKRMHPPTPPGQLLEITVNGQRSVVHAQVRGGRQGTSSKGTVLLDGSLGETSFDWDKVIAAISKEYQQVLSQLNVTGPLVLVGHGTGGYHMRMSHVGVVRLVHTVQAKRNAERFSATSLPYVDYFTPSPPHRRGIVHENEGVDVIESNLTTSPLPRLSVPVVVLSHGNHTMFMSMKMEPGITNDVVEQMETQWAAGQAALAELSATSVHRILPDAGHDIAHDKPDVVAKAILAVLHESRGDADAGLRSLDDTV</sequence>
<dbReference type="Proteomes" id="UP000286510">
    <property type="component" value="Unassembled WGS sequence"/>
</dbReference>
<accession>A0A397B154</accession>
<dbReference type="Gene3D" id="3.40.50.1820">
    <property type="entry name" value="alpha/beta hydrolase"/>
    <property type="match status" value="1"/>
</dbReference>
<evidence type="ECO:0000313" key="10">
    <source>
        <dbReference type="Proteomes" id="UP000286510"/>
    </source>
</evidence>
<evidence type="ECO:0000313" key="7">
    <source>
        <dbReference type="Proteomes" id="UP000266196"/>
    </source>
</evidence>
<evidence type="ECO:0000313" key="2">
    <source>
        <dbReference type="EMBL" id="RHY60294.1"/>
    </source>
</evidence>
<gene>
    <name evidence="3" type="ORF">DYB26_009040</name>
    <name evidence="5" type="ORF">DYB28_002729</name>
    <name evidence="4" type="ORF">DYB31_010086</name>
    <name evidence="2" type="ORF">DYB34_006181</name>
    <name evidence="1" type="ORF">DYB36_013961</name>
</gene>
<evidence type="ECO:0000313" key="5">
    <source>
        <dbReference type="EMBL" id="RLO04999.1"/>
    </source>
</evidence>
<evidence type="ECO:0000313" key="8">
    <source>
        <dbReference type="Proteomes" id="UP000275652"/>
    </source>
</evidence>
<evidence type="ECO:0000313" key="1">
    <source>
        <dbReference type="EMBL" id="RHY12255.1"/>
    </source>
</evidence>
<proteinExistence type="predicted"/>
<organism evidence="1 6">
    <name type="scientific">Aphanomyces astaci</name>
    <name type="common">Crayfish plague agent</name>
    <dbReference type="NCBI Taxonomy" id="112090"/>
    <lineage>
        <taxon>Eukaryota</taxon>
        <taxon>Sar</taxon>
        <taxon>Stramenopiles</taxon>
        <taxon>Oomycota</taxon>
        <taxon>Saprolegniomycetes</taxon>
        <taxon>Saprolegniales</taxon>
        <taxon>Verrucalvaceae</taxon>
        <taxon>Aphanomyces</taxon>
    </lineage>
</organism>
<dbReference type="EMBL" id="QUTE01012288">
    <property type="protein sequence ID" value="RHZ07584.1"/>
    <property type="molecule type" value="Genomic_DNA"/>
</dbReference>
<evidence type="ECO:0008006" key="11">
    <source>
        <dbReference type="Google" id="ProtNLM"/>
    </source>
</evidence>
<dbReference type="VEuPathDB" id="FungiDB:H257_10941"/>
<reference evidence="5 8" key="1">
    <citation type="journal article" date="2018" name="J. Invertebr. Pathol.">
        <title>New genotyping method for the causative agent of crayfish plague (Aphanomyces astaci) based on whole genome data.</title>
        <authorList>
            <person name="Minardi D."/>
            <person name="Studholme D.J."/>
            <person name="van der Giezen M."/>
            <person name="Pretto T."/>
            <person name="Oidtmann B."/>
        </authorList>
    </citation>
    <scope>NUCLEOTIDE SEQUENCE [LARGE SCALE GENOMIC DNA]</scope>
    <source>
        <strain evidence="5 8">KB13</strain>
    </source>
</reference>
<dbReference type="AlphaFoldDB" id="A0A397B154"/>
<dbReference type="InterPro" id="IPR029058">
    <property type="entry name" value="AB_hydrolase_fold"/>
</dbReference>
<dbReference type="EMBL" id="QUTF01025941">
    <property type="protein sequence ID" value="RHY82829.1"/>
    <property type="molecule type" value="Genomic_DNA"/>
</dbReference>
<comment type="caution">
    <text evidence="1">The sequence shown here is derived from an EMBL/GenBank/DDBJ whole genome shotgun (WGS) entry which is preliminary data.</text>
</comment>
<evidence type="ECO:0000313" key="4">
    <source>
        <dbReference type="EMBL" id="RHZ07584.1"/>
    </source>
</evidence>
<dbReference type="SUPFAM" id="SSF53474">
    <property type="entry name" value="alpha/beta-Hydrolases"/>
    <property type="match status" value="1"/>
</dbReference>
<evidence type="ECO:0000313" key="9">
    <source>
        <dbReference type="Proteomes" id="UP000283543"/>
    </source>
</evidence>
<name>A0A397B154_APHAT</name>
<dbReference type="Proteomes" id="UP000283543">
    <property type="component" value="Unassembled WGS sequence"/>
</dbReference>
<dbReference type="EMBL" id="QUTB01004689">
    <property type="protein sequence ID" value="RHY60294.1"/>
    <property type="molecule type" value="Genomic_DNA"/>
</dbReference>
<dbReference type="Proteomes" id="UP000265427">
    <property type="component" value="Unassembled WGS sequence"/>
</dbReference>
<protein>
    <recommendedName>
        <fullName evidence="11">AB hydrolase-1 domain-containing protein</fullName>
    </recommendedName>
</protein>
<dbReference type="EMBL" id="QUTI01027842">
    <property type="protein sequence ID" value="RLO04999.1"/>
    <property type="molecule type" value="Genomic_DNA"/>
</dbReference>
<reference evidence="6 7" key="2">
    <citation type="submission" date="2018-08" db="EMBL/GenBank/DDBJ databases">
        <title>Aphanomyces genome sequencing and annotation.</title>
        <authorList>
            <person name="Minardi D."/>
            <person name="Oidtmann B."/>
            <person name="Van Der Giezen M."/>
            <person name="Studholme D.J."/>
        </authorList>
    </citation>
    <scope>NUCLEOTIDE SEQUENCE [LARGE SCALE GENOMIC DNA]</scope>
    <source>
        <strain evidence="4 7">197901</strain>
        <strain evidence="3 10">FDL457</strain>
        <strain evidence="1 6">Kv</strain>
        <strain evidence="2 9">Si</strain>
    </source>
</reference>
<evidence type="ECO:0000313" key="6">
    <source>
        <dbReference type="Proteomes" id="UP000265427"/>
    </source>
</evidence>